<comment type="caution">
    <text evidence="2">The sequence shown here is derived from an EMBL/GenBank/DDBJ whole genome shotgun (WGS) entry which is preliminary data.</text>
</comment>
<sequence length="203" mass="24754">MDMNDILKQEIKEEYKKHHLDRPFIVAIDGLSGAGKTTLVHQLKNVIDNVVILHIDDHIVKREMRYNTGYDEWFEYYQLQWDTIYLKEILYEKLHQNEKQLLLPFYNKEEDTLTSKSINLPPNSTVIIEGIFLLREEWKTFYDYIIFLDCPKEVRYERVLHRDTYLGDLEERLKKYQKRYWVAENYYLEKQTPLKFAHSIQRV</sequence>
<feature type="domain" description="Phosphoribulokinase/uridine kinase" evidence="1">
    <location>
        <begin position="25"/>
        <end position="164"/>
    </location>
</feature>
<evidence type="ECO:0000313" key="3">
    <source>
        <dbReference type="Proteomes" id="UP000037326"/>
    </source>
</evidence>
<protein>
    <submittedName>
        <fullName evidence="2">Uridine kinase</fullName>
    </submittedName>
</protein>
<dbReference type="EMBL" id="LFXJ01000005">
    <property type="protein sequence ID" value="KMY31549.1"/>
    <property type="molecule type" value="Genomic_DNA"/>
</dbReference>
<dbReference type="Pfam" id="PF00485">
    <property type="entry name" value="PRK"/>
    <property type="match status" value="1"/>
</dbReference>
<reference evidence="3" key="1">
    <citation type="submission" date="2015-07" db="EMBL/GenBank/DDBJ databases">
        <authorList>
            <consortium name="Consortium for Microbial Forensics and Genomics (microFORGE)"/>
            <person name="Knight B.M."/>
            <person name="Roberts D.P."/>
            <person name="Lin D."/>
            <person name="Hari K."/>
            <person name="Fletcher J."/>
            <person name="Melcher U."/>
            <person name="Blagden T."/>
            <person name="Winegar R.A."/>
        </authorList>
    </citation>
    <scope>NUCLEOTIDE SEQUENCE [LARGE SCALE GENOMIC DNA]</scope>
    <source>
        <strain evidence="3">DSM 23493</strain>
    </source>
</reference>
<dbReference type="InterPro" id="IPR006083">
    <property type="entry name" value="PRK/URK"/>
</dbReference>
<dbReference type="Gene3D" id="3.40.50.300">
    <property type="entry name" value="P-loop containing nucleotide triphosphate hydrolases"/>
    <property type="match status" value="1"/>
</dbReference>
<dbReference type="InterPro" id="IPR027417">
    <property type="entry name" value="P-loop_NTPase"/>
</dbReference>
<keyword evidence="2" id="KW-0418">Kinase</keyword>
<dbReference type="NCBIfam" id="NF005807">
    <property type="entry name" value="PRK07667.1"/>
    <property type="match status" value="1"/>
</dbReference>
<dbReference type="AlphaFoldDB" id="A0A0K9FAC1"/>
<dbReference type="PANTHER" id="PTHR10285">
    <property type="entry name" value="URIDINE KINASE"/>
    <property type="match status" value="1"/>
</dbReference>
<dbReference type="GeneID" id="96597621"/>
<dbReference type="GO" id="GO:0005524">
    <property type="term" value="F:ATP binding"/>
    <property type="evidence" value="ECO:0007669"/>
    <property type="project" value="InterPro"/>
</dbReference>
<evidence type="ECO:0000313" key="2">
    <source>
        <dbReference type="EMBL" id="KMY31549.1"/>
    </source>
</evidence>
<evidence type="ECO:0000259" key="1">
    <source>
        <dbReference type="Pfam" id="PF00485"/>
    </source>
</evidence>
<proteinExistence type="predicted"/>
<dbReference type="SUPFAM" id="SSF52540">
    <property type="entry name" value="P-loop containing nucleoside triphosphate hydrolases"/>
    <property type="match status" value="1"/>
</dbReference>
<dbReference type="GO" id="GO:0016301">
    <property type="term" value="F:kinase activity"/>
    <property type="evidence" value="ECO:0007669"/>
    <property type="project" value="UniProtKB-KW"/>
</dbReference>
<dbReference type="Proteomes" id="UP000037326">
    <property type="component" value="Unassembled WGS sequence"/>
</dbReference>
<keyword evidence="2" id="KW-0808">Transferase</keyword>
<gene>
    <name evidence="2" type="ORF">ACZ11_04835</name>
</gene>
<dbReference type="OrthoDB" id="1420794at2"/>
<accession>A0A0K9FAC1</accession>
<dbReference type="PATRIC" id="fig|582475.4.peg.391"/>
<organism evidence="2 3">
    <name type="scientific">Lysinibacillus xylanilyticus</name>
    <dbReference type="NCBI Taxonomy" id="582475"/>
    <lineage>
        <taxon>Bacteria</taxon>
        <taxon>Bacillati</taxon>
        <taxon>Bacillota</taxon>
        <taxon>Bacilli</taxon>
        <taxon>Bacillales</taxon>
        <taxon>Bacillaceae</taxon>
        <taxon>Lysinibacillus</taxon>
    </lineage>
</organism>
<dbReference type="RefSeq" id="WP_049664183.1">
    <property type="nucleotide sequence ID" value="NZ_LFXJ01000005.1"/>
</dbReference>
<name>A0A0K9FAC1_9BACI</name>